<dbReference type="InterPro" id="IPR029000">
    <property type="entry name" value="Cyclophilin-like_dom_sf"/>
</dbReference>
<keyword evidence="1" id="KW-0547">Nucleotide-binding</keyword>
<dbReference type="Pfam" id="PF02626">
    <property type="entry name" value="CT_A_B"/>
    <property type="match status" value="1"/>
</dbReference>
<keyword evidence="3" id="KW-0067">ATP-binding</keyword>
<dbReference type="EMBL" id="DVNI01000096">
    <property type="protein sequence ID" value="HIU64552.1"/>
    <property type="molecule type" value="Genomic_DNA"/>
</dbReference>
<dbReference type="Proteomes" id="UP000824099">
    <property type="component" value="Unassembled WGS sequence"/>
</dbReference>
<dbReference type="InterPro" id="IPR052708">
    <property type="entry name" value="PxpC"/>
</dbReference>
<dbReference type="NCBIfam" id="TIGR00724">
    <property type="entry name" value="urea_amlyse_rel"/>
    <property type="match status" value="1"/>
</dbReference>
<dbReference type="InterPro" id="IPR003778">
    <property type="entry name" value="CT_A_B"/>
</dbReference>
<proteinExistence type="predicted"/>
<dbReference type="GO" id="GO:0016787">
    <property type="term" value="F:hydrolase activity"/>
    <property type="evidence" value="ECO:0007669"/>
    <property type="project" value="UniProtKB-KW"/>
</dbReference>
<sequence length="332" mass="35824">MSIKVIKPGLLSSVQDLGRIGFQKYGINVAGAMDVVSLRLANILTGNQEGEAGLEITMTGPTLEFMSDTLIALTGADLSPVIDGMPVRMHRAVAVKAGSILKFGTCLKGCRTYLAVAGGFDVPAVMASKSTYLRGALGGFQGRALQKGDVLYSGTPSERAKHCLLALLARGARSFRIADWFLSPPHLLEPEFHKPLRVLPGLQQHAYKKAAIKAFFTESFNLTTSSDRLGFRLQGPAIALTAPLEMISEIATFGSVQVPPDGNPIVLMADHQSVAGYPKIAQVISADLPRLAQYRPGMQVRFSQIEIAAAEELYFARERYIENTKIAVTSKF</sequence>
<evidence type="ECO:0000259" key="4">
    <source>
        <dbReference type="SMART" id="SM00797"/>
    </source>
</evidence>
<reference evidence="5" key="1">
    <citation type="submission" date="2020-10" db="EMBL/GenBank/DDBJ databases">
        <authorList>
            <person name="Gilroy R."/>
        </authorList>
    </citation>
    <scope>NUCLEOTIDE SEQUENCE</scope>
    <source>
        <strain evidence="5">CHK160-1198</strain>
    </source>
</reference>
<dbReference type="PANTHER" id="PTHR43309">
    <property type="entry name" value="5-OXOPROLINASE SUBUNIT C"/>
    <property type="match status" value="1"/>
</dbReference>
<accession>A0A9D1SM02</accession>
<organism evidence="5 6">
    <name type="scientific">Candidatus Avacidaminococcus intestinavium</name>
    <dbReference type="NCBI Taxonomy" id="2840684"/>
    <lineage>
        <taxon>Bacteria</taxon>
        <taxon>Bacillati</taxon>
        <taxon>Bacillota</taxon>
        <taxon>Negativicutes</taxon>
        <taxon>Acidaminococcales</taxon>
        <taxon>Acidaminococcaceae</taxon>
        <taxon>Acidaminococcaceae incertae sedis</taxon>
        <taxon>Candidatus Avacidaminococcus</taxon>
    </lineage>
</organism>
<name>A0A9D1SM02_9FIRM</name>
<evidence type="ECO:0000256" key="2">
    <source>
        <dbReference type="ARBA" id="ARBA00022801"/>
    </source>
</evidence>
<dbReference type="PANTHER" id="PTHR43309:SF5">
    <property type="entry name" value="5-OXOPROLINASE SUBUNIT C"/>
    <property type="match status" value="1"/>
</dbReference>
<reference evidence="5" key="2">
    <citation type="journal article" date="2021" name="PeerJ">
        <title>Extensive microbial diversity within the chicken gut microbiome revealed by metagenomics and culture.</title>
        <authorList>
            <person name="Gilroy R."/>
            <person name="Ravi A."/>
            <person name="Getino M."/>
            <person name="Pursley I."/>
            <person name="Horton D.L."/>
            <person name="Alikhan N.F."/>
            <person name="Baker D."/>
            <person name="Gharbi K."/>
            <person name="Hall N."/>
            <person name="Watson M."/>
            <person name="Adriaenssens E.M."/>
            <person name="Foster-Nyarko E."/>
            <person name="Jarju S."/>
            <person name="Secka A."/>
            <person name="Antonio M."/>
            <person name="Oren A."/>
            <person name="Chaudhuri R.R."/>
            <person name="La Ragione R."/>
            <person name="Hildebrand F."/>
            <person name="Pallen M.J."/>
        </authorList>
    </citation>
    <scope>NUCLEOTIDE SEQUENCE</scope>
    <source>
        <strain evidence="5">CHK160-1198</strain>
    </source>
</reference>
<dbReference type="SUPFAM" id="SSF50891">
    <property type="entry name" value="Cyclophilin-like"/>
    <property type="match status" value="1"/>
</dbReference>
<gene>
    <name evidence="5" type="ORF">IAB06_05925</name>
</gene>
<feature type="domain" description="Carboxyltransferase" evidence="4">
    <location>
        <begin position="24"/>
        <end position="320"/>
    </location>
</feature>
<evidence type="ECO:0000313" key="6">
    <source>
        <dbReference type="Proteomes" id="UP000824099"/>
    </source>
</evidence>
<keyword evidence="2" id="KW-0378">Hydrolase</keyword>
<evidence type="ECO:0000313" key="5">
    <source>
        <dbReference type="EMBL" id="HIU64552.1"/>
    </source>
</evidence>
<dbReference type="Gene3D" id="2.40.100.10">
    <property type="entry name" value="Cyclophilin-like"/>
    <property type="match status" value="1"/>
</dbReference>
<evidence type="ECO:0000256" key="3">
    <source>
        <dbReference type="ARBA" id="ARBA00022840"/>
    </source>
</evidence>
<dbReference type="SMART" id="SM00797">
    <property type="entry name" value="AHS2"/>
    <property type="match status" value="1"/>
</dbReference>
<dbReference type="AlphaFoldDB" id="A0A9D1SM02"/>
<evidence type="ECO:0000256" key="1">
    <source>
        <dbReference type="ARBA" id="ARBA00022741"/>
    </source>
</evidence>
<protein>
    <submittedName>
        <fullName evidence="5">Biotin-dependent carboxyltransferase family protein</fullName>
    </submittedName>
</protein>
<dbReference type="GO" id="GO:0005524">
    <property type="term" value="F:ATP binding"/>
    <property type="evidence" value="ECO:0007669"/>
    <property type="project" value="UniProtKB-KW"/>
</dbReference>
<comment type="caution">
    <text evidence="5">The sequence shown here is derived from an EMBL/GenBank/DDBJ whole genome shotgun (WGS) entry which is preliminary data.</text>
</comment>